<dbReference type="PROSITE" id="PS51755">
    <property type="entry name" value="OMPR_PHOB"/>
    <property type="match status" value="1"/>
</dbReference>
<dbReference type="SMART" id="SM00448">
    <property type="entry name" value="REC"/>
    <property type="match status" value="1"/>
</dbReference>
<evidence type="ECO:0000313" key="10">
    <source>
        <dbReference type="EMBL" id="MBT0653624.1"/>
    </source>
</evidence>
<evidence type="ECO:0000259" key="8">
    <source>
        <dbReference type="PROSITE" id="PS50110"/>
    </source>
</evidence>
<dbReference type="PANTHER" id="PTHR48111">
    <property type="entry name" value="REGULATOR OF RPOS"/>
    <property type="match status" value="1"/>
</dbReference>
<dbReference type="SMART" id="SM00862">
    <property type="entry name" value="Trans_reg_C"/>
    <property type="match status" value="1"/>
</dbReference>
<evidence type="ECO:0000256" key="7">
    <source>
        <dbReference type="PROSITE-ProRule" id="PRU01091"/>
    </source>
</evidence>
<dbReference type="PROSITE" id="PS50110">
    <property type="entry name" value="RESPONSE_REGULATORY"/>
    <property type="match status" value="1"/>
</dbReference>
<evidence type="ECO:0000259" key="9">
    <source>
        <dbReference type="PROSITE" id="PS51755"/>
    </source>
</evidence>
<evidence type="ECO:0000256" key="3">
    <source>
        <dbReference type="ARBA" id="ARBA00023015"/>
    </source>
</evidence>
<reference evidence="10 11" key="1">
    <citation type="submission" date="2021-05" db="EMBL/GenBank/DDBJ databases">
        <title>The draft genome of Geobacter luticola JCM 17780.</title>
        <authorList>
            <person name="Xu Z."/>
            <person name="Masuda Y."/>
            <person name="Itoh H."/>
            <person name="Senoo K."/>
        </authorList>
    </citation>
    <scope>NUCLEOTIDE SEQUENCE [LARGE SCALE GENOMIC DNA]</scope>
    <source>
        <strain evidence="10 11">JCM 17780</strain>
    </source>
</reference>
<dbReference type="RefSeq" id="WP_214175623.1">
    <property type="nucleotide sequence ID" value="NZ_JAHCVK010000004.1"/>
</dbReference>
<dbReference type="SUPFAM" id="SSF52172">
    <property type="entry name" value="CheY-like"/>
    <property type="match status" value="1"/>
</dbReference>
<dbReference type="InterPro" id="IPR039420">
    <property type="entry name" value="WalR-like"/>
</dbReference>
<dbReference type="Pfam" id="PF00486">
    <property type="entry name" value="Trans_reg_C"/>
    <property type="match status" value="1"/>
</dbReference>
<evidence type="ECO:0000256" key="5">
    <source>
        <dbReference type="ARBA" id="ARBA00023163"/>
    </source>
</evidence>
<dbReference type="InterPro" id="IPR001867">
    <property type="entry name" value="OmpR/PhoB-type_DNA-bd"/>
</dbReference>
<keyword evidence="5" id="KW-0804">Transcription</keyword>
<evidence type="ECO:0000313" key="11">
    <source>
        <dbReference type="Proteomes" id="UP000756860"/>
    </source>
</evidence>
<dbReference type="Proteomes" id="UP000756860">
    <property type="component" value="Unassembled WGS sequence"/>
</dbReference>
<keyword evidence="4 7" id="KW-0238">DNA-binding</keyword>
<dbReference type="Gene3D" id="1.10.10.10">
    <property type="entry name" value="Winged helix-like DNA-binding domain superfamily/Winged helix DNA-binding domain"/>
    <property type="match status" value="1"/>
</dbReference>
<dbReference type="InterPro" id="IPR011006">
    <property type="entry name" value="CheY-like_superfamily"/>
</dbReference>
<feature type="DNA-binding region" description="OmpR/PhoB-type" evidence="7">
    <location>
        <begin position="129"/>
        <end position="225"/>
    </location>
</feature>
<dbReference type="PANTHER" id="PTHR48111:SF21">
    <property type="entry name" value="DNA-BINDING DUAL MASTER TRANSCRIPTIONAL REGULATOR RPAA"/>
    <property type="match status" value="1"/>
</dbReference>
<keyword evidence="11" id="KW-1185">Reference proteome</keyword>
<dbReference type="Gene3D" id="3.40.50.2300">
    <property type="match status" value="1"/>
</dbReference>
<proteinExistence type="predicted"/>
<evidence type="ECO:0000256" key="2">
    <source>
        <dbReference type="ARBA" id="ARBA00023012"/>
    </source>
</evidence>
<organism evidence="10 11">
    <name type="scientific">Geomobilimonas luticola</name>
    <dbReference type="NCBI Taxonomy" id="1114878"/>
    <lineage>
        <taxon>Bacteria</taxon>
        <taxon>Pseudomonadati</taxon>
        <taxon>Thermodesulfobacteriota</taxon>
        <taxon>Desulfuromonadia</taxon>
        <taxon>Geobacterales</taxon>
        <taxon>Geobacteraceae</taxon>
        <taxon>Geomobilimonas</taxon>
    </lineage>
</organism>
<protein>
    <submittedName>
        <fullName evidence="10">Response regulator</fullName>
    </submittedName>
</protein>
<feature type="domain" description="OmpR/PhoB-type" evidence="9">
    <location>
        <begin position="129"/>
        <end position="225"/>
    </location>
</feature>
<dbReference type="CDD" id="cd00383">
    <property type="entry name" value="trans_reg_C"/>
    <property type="match status" value="1"/>
</dbReference>
<dbReference type="InterPro" id="IPR016032">
    <property type="entry name" value="Sig_transdc_resp-reg_C-effctor"/>
</dbReference>
<keyword evidence="1 6" id="KW-0597">Phosphoprotein</keyword>
<feature type="modified residue" description="4-aspartylphosphate" evidence="6">
    <location>
        <position position="52"/>
    </location>
</feature>
<dbReference type="InterPro" id="IPR001789">
    <property type="entry name" value="Sig_transdc_resp-reg_receiver"/>
</dbReference>
<gene>
    <name evidence="10" type="ORF">KI810_11195</name>
</gene>
<dbReference type="Gene3D" id="6.10.250.690">
    <property type="match status" value="1"/>
</dbReference>
<dbReference type="EMBL" id="JAHCVK010000004">
    <property type="protein sequence ID" value="MBT0653624.1"/>
    <property type="molecule type" value="Genomic_DNA"/>
</dbReference>
<accession>A0ABS5SGJ1</accession>
<dbReference type="SUPFAM" id="SSF46894">
    <property type="entry name" value="C-terminal effector domain of the bipartite response regulators"/>
    <property type="match status" value="1"/>
</dbReference>
<comment type="caution">
    <text evidence="10">The sequence shown here is derived from an EMBL/GenBank/DDBJ whole genome shotgun (WGS) entry which is preliminary data.</text>
</comment>
<evidence type="ECO:0000256" key="6">
    <source>
        <dbReference type="PROSITE-ProRule" id="PRU00169"/>
    </source>
</evidence>
<name>A0ABS5SGJ1_9BACT</name>
<evidence type="ECO:0000256" key="1">
    <source>
        <dbReference type="ARBA" id="ARBA00022553"/>
    </source>
</evidence>
<keyword evidence="2" id="KW-0902">Two-component regulatory system</keyword>
<sequence length="226" mass="25369">MKTILIIEDEHDLAELVAFNLEKEGYRPLVALDGPSGLEAARRNLPDLILLDLMLPGIMGTELCKLLKNHEKTAAIPVIMLTAKGEEIDRVVGFEVGADDYIVKPFSSRELLLRIKAVLRRTIPDKGGEKLLRIGPLTIDTDRHLVNVEGEEIVLTTTEFKLLLNLAERTGRVQSRDLLLKNVWGYNYIGDTRTVDTHITRLRTKLGEAGDLIRTVRGFGYKLEES</sequence>
<evidence type="ECO:0000256" key="4">
    <source>
        <dbReference type="ARBA" id="ARBA00023125"/>
    </source>
</evidence>
<dbReference type="InterPro" id="IPR036388">
    <property type="entry name" value="WH-like_DNA-bd_sf"/>
</dbReference>
<feature type="domain" description="Response regulatory" evidence="8">
    <location>
        <begin position="3"/>
        <end position="119"/>
    </location>
</feature>
<keyword evidence="3" id="KW-0805">Transcription regulation</keyword>
<dbReference type="Pfam" id="PF00072">
    <property type="entry name" value="Response_reg"/>
    <property type="match status" value="1"/>
</dbReference>